<dbReference type="SMART" id="SM00278">
    <property type="entry name" value="HhH1"/>
    <property type="match status" value="2"/>
</dbReference>
<keyword evidence="1" id="KW-0472">Membrane</keyword>
<dbReference type="Gene3D" id="3.10.560.10">
    <property type="entry name" value="Outer membrane lipoprotein wza domain like"/>
    <property type="match status" value="1"/>
</dbReference>
<dbReference type="SUPFAM" id="SSF47781">
    <property type="entry name" value="RuvA domain 2-like"/>
    <property type="match status" value="1"/>
</dbReference>
<keyword evidence="1" id="KW-0812">Transmembrane</keyword>
<name>A0ABS2DMD9_9BACI</name>
<dbReference type="InterPro" id="IPR051675">
    <property type="entry name" value="Endo/Exo/Phosphatase_dom_1"/>
</dbReference>
<dbReference type="Gene3D" id="1.10.150.310">
    <property type="entry name" value="Tex RuvX-like domain-like"/>
    <property type="match status" value="1"/>
</dbReference>
<comment type="caution">
    <text evidence="3">The sequence shown here is derived from an EMBL/GenBank/DDBJ whole genome shotgun (WGS) entry which is preliminary data.</text>
</comment>
<sequence>MEYIRRYWLVLIPIAAFVIYVIFSMPSSSATEMQIDEFESSLINEAEEVNKSDVTKEPQLSAEIFVDVKGAVMKPGVYEVTNTSRVLEVIELAGGMTAEADQNGVNLAQKVTDEMVIYVPKFGETHSTIPTTTQGGDEYLININSATVEQLDSLPGIGPSKAEAIISFREENGKFKAVDDLVNVPGIGEKSLDSLREHITVQ</sequence>
<protein>
    <submittedName>
        <fullName evidence="3">Helix-hairpin-helix domain-containing protein</fullName>
    </submittedName>
</protein>
<dbReference type="InterPro" id="IPR010994">
    <property type="entry name" value="RuvA_2-like"/>
</dbReference>
<gene>
    <name evidence="3" type="ORF">JR050_16330</name>
</gene>
<evidence type="ECO:0000313" key="3">
    <source>
        <dbReference type="EMBL" id="MBM6619230.1"/>
    </source>
</evidence>
<dbReference type="RefSeq" id="WP_204204608.1">
    <property type="nucleotide sequence ID" value="NZ_JAFELM010000042.1"/>
</dbReference>
<evidence type="ECO:0000256" key="1">
    <source>
        <dbReference type="SAM" id="Phobius"/>
    </source>
</evidence>
<dbReference type="Pfam" id="PF12836">
    <property type="entry name" value="HHH_3"/>
    <property type="match status" value="1"/>
</dbReference>
<dbReference type="PANTHER" id="PTHR21180">
    <property type="entry name" value="ENDONUCLEASE/EXONUCLEASE/PHOSPHATASE FAMILY DOMAIN-CONTAINING PROTEIN 1"/>
    <property type="match status" value="1"/>
</dbReference>
<dbReference type="NCBIfam" id="TIGR00426">
    <property type="entry name" value="competence protein ComEA helix-hairpin-helix repeat region"/>
    <property type="match status" value="1"/>
</dbReference>
<dbReference type="EMBL" id="JAFELM010000042">
    <property type="protein sequence ID" value="MBM6619230.1"/>
    <property type="molecule type" value="Genomic_DNA"/>
</dbReference>
<dbReference type="Pfam" id="PF10531">
    <property type="entry name" value="SLBB"/>
    <property type="match status" value="1"/>
</dbReference>
<accession>A0ABS2DMD9</accession>
<organism evidence="3 4">
    <name type="scientific">Bacillus suaedaesalsae</name>
    <dbReference type="NCBI Taxonomy" id="2810349"/>
    <lineage>
        <taxon>Bacteria</taxon>
        <taxon>Bacillati</taxon>
        <taxon>Bacillota</taxon>
        <taxon>Bacilli</taxon>
        <taxon>Bacillales</taxon>
        <taxon>Bacillaceae</taxon>
        <taxon>Bacillus</taxon>
    </lineage>
</organism>
<keyword evidence="4" id="KW-1185">Reference proteome</keyword>
<dbReference type="PANTHER" id="PTHR21180:SF32">
    <property type="entry name" value="ENDONUCLEASE_EXONUCLEASE_PHOSPHATASE FAMILY DOMAIN-CONTAINING PROTEIN 1"/>
    <property type="match status" value="1"/>
</dbReference>
<dbReference type="InterPro" id="IPR003583">
    <property type="entry name" value="Hlx-hairpin-Hlx_DNA-bd_motif"/>
</dbReference>
<evidence type="ECO:0000259" key="2">
    <source>
        <dbReference type="SMART" id="SM00278"/>
    </source>
</evidence>
<reference evidence="3 4" key="1">
    <citation type="submission" date="2021-02" db="EMBL/GenBank/DDBJ databases">
        <title>Bacillus sp. RD4P76, an endophyte from a halophyte.</title>
        <authorList>
            <person name="Sun J.-Q."/>
        </authorList>
    </citation>
    <scope>NUCLEOTIDE SEQUENCE [LARGE SCALE GENOMIC DNA]</scope>
    <source>
        <strain evidence="3 4">RD4P76</strain>
    </source>
</reference>
<feature type="domain" description="Helix-hairpin-helix DNA-binding motif class 1" evidence="2">
    <location>
        <begin position="149"/>
        <end position="168"/>
    </location>
</feature>
<feature type="transmembrane region" description="Helical" evidence="1">
    <location>
        <begin position="7"/>
        <end position="25"/>
    </location>
</feature>
<dbReference type="Proteomes" id="UP001518925">
    <property type="component" value="Unassembled WGS sequence"/>
</dbReference>
<keyword evidence="1" id="KW-1133">Transmembrane helix</keyword>
<dbReference type="InterPro" id="IPR019554">
    <property type="entry name" value="Soluble_ligand-bd"/>
</dbReference>
<feature type="domain" description="Helix-hairpin-helix DNA-binding motif class 1" evidence="2">
    <location>
        <begin position="179"/>
        <end position="198"/>
    </location>
</feature>
<dbReference type="InterPro" id="IPR004509">
    <property type="entry name" value="Competence_ComEA_HhH"/>
</dbReference>
<proteinExistence type="predicted"/>
<evidence type="ECO:0000313" key="4">
    <source>
        <dbReference type="Proteomes" id="UP001518925"/>
    </source>
</evidence>